<dbReference type="SUPFAM" id="SSF55811">
    <property type="entry name" value="Nudix"/>
    <property type="match status" value="1"/>
</dbReference>
<dbReference type="Proteomes" id="UP000191680">
    <property type="component" value="Unassembled WGS sequence"/>
</dbReference>
<dbReference type="Pfam" id="PF00293">
    <property type="entry name" value="NUDIX"/>
    <property type="match status" value="1"/>
</dbReference>
<dbReference type="InterPro" id="IPR015797">
    <property type="entry name" value="NUDIX_hydrolase-like_dom_sf"/>
</dbReference>
<sequence length="148" mass="17317">MKKLCKSRLVAISGSKVLVMRKVGAALQYTLPGGIKKKHEKYTDALVRETAEEIVLSINAEELELFYTHTKSDKTTLYTKKYYYINLEPNPIAVIEKHKFLKTLWLDWRTAMIYMDKTDKLAIKTIFKSRRELEMNRVKSTIRNIKTV</sequence>
<proteinExistence type="predicted"/>
<evidence type="ECO:0000313" key="2">
    <source>
        <dbReference type="EMBL" id="OQD42730.1"/>
    </source>
</evidence>
<dbReference type="InterPro" id="IPR000086">
    <property type="entry name" value="NUDIX_hydrolase_dom"/>
</dbReference>
<keyword evidence="3" id="KW-1185">Reference proteome</keyword>
<evidence type="ECO:0000259" key="1">
    <source>
        <dbReference type="Pfam" id="PF00293"/>
    </source>
</evidence>
<protein>
    <recommendedName>
        <fullName evidence="1">Nudix hydrolase domain-containing protein</fullName>
    </recommendedName>
</protein>
<dbReference type="EMBL" id="MTBC01000005">
    <property type="protein sequence ID" value="OQD42730.1"/>
    <property type="molecule type" value="Genomic_DNA"/>
</dbReference>
<dbReference type="AlphaFoldDB" id="A0A1V6LRA9"/>
<accession>A0A1V6LRA9</accession>
<dbReference type="RefSeq" id="WP_080319050.1">
    <property type="nucleotide sequence ID" value="NZ_MTBC01000005.1"/>
</dbReference>
<comment type="caution">
    <text evidence="2">The sequence shown here is derived from an EMBL/GenBank/DDBJ whole genome shotgun (WGS) entry which is preliminary data.</text>
</comment>
<evidence type="ECO:0000313" key="3">
    <source>
        <dbReference type="Proteomes" id="UP000191680"/>
    </source>
</evidence>
<reference evidence="2 3" key="1">
    <citation type="submission" date="2016-12" db="EMBL/GenBank/DDBJ databases">
        <authorList>
            <person name="Song W.-J."/>
            <person name="Kurnit D.M."/>
        </authorList>
    </citation>
    <scope>NUCLEOTIDE SEQUENCE [LARGE SCALE GENOMIC DNA]</scope>
    <source>
        <strain evidence="2 3">HSG9</strain>
    </source>
</reference>
<organism evidence="2 3">
    <name type="scientific">Croceivirga radicis</name>
    <dbReference type="NCBI Taxonomy" id="1929488"/>
    <lineage>
        <taxon>Bacteria</taxon>
        <taxon>Pseudomonadati</taxon>
        <taxon>Bacteroidota</taxon>
        <taxon>Flavobacteriia</taxon>
        <taxon>Flavobacteriales</taxon>
        <taxon>Flavobacteriaceae</taxon>
        <taxon>Croceivirga</taxon>
    </lineage>
</organism>
<name>A0A1V6LRA9_9FLAO</name>
<gene>
    <name evidence="2" type="ORF">BUL40_09430</name>
</gene>
<feature type="domain" description="Nudix hydrolase" evidence="1">
    <location>
        <begin position="10"/>
        <end position="73"/>
    </location>
</feature>
<dbReference type="Gene3D" id="3.90.79.10">
    <property type="entry name" value="Nucleoside Triphosphate Pyrophosphohydrolase"/>
    <property type="match status" value="1"/>
</dbReference>
<dbReference type="CDD" id="cd02883">
    <property type="entry name" value="NUDIX_Hydrolase"/>
    <property type="match status" value="1"/>
</dbReference>